<dbReference type="PROSITE" id="PS51257">
    <property type="entry name" value="PROKAR_LIPOPROTEIN"/>
    <property type="match status" value="1"/>
</dbReference>
<protein>
    <submittedName>
        <fullName evidence="4">M15 family metallopeptidase</fullName>
    </submittedName>
</protein>
<sequence>MKKIMLLWIGLALALMACGHDEQPESKQPDTDSPTEETAESNENNSNQDSKDINQSEEPAPEEEEIGPQLVLASEDPDNIHILVNKTHFLPDDYVPADLVVPNVPFPFEEFAEKKQLRLEAATALEALFQASKKAGLDLVAASGYRSYERQAVIYQNNVEKNGKKHADKFSAQPGSSEHQTGLAMDVTSAEMAFALEQTFEQTDEGAWLADNAYKYGFVIRYPEGKEAITGYSYEPWHIRYVGKELAKELYTRSLTLEEYYDLQQK</sequence>
<organism evidence="4 5">
    <name type="scientific">Radiobacillus deserti</name>
    <dbReference type="NCBI Taxonomy" id="2594883"/>
    <lineage>
        <taxon>Bacteria</taxon>
        <taxon>Bacillati</taxon>
        <taxon>Bacillota</taxon>
        <taxon>Bacilli</taxon>
        <taxon>Bacillales</taxon>
        <taxon>Bacillaceae</taxon>
        <taxon>Radiobacillus</taxon>
    </lineage>
</organism>
<dbReference type="Proteomes" id="UP000315215">
    <property type="component" value="Chromosome"/>
</dbReference>
<name>A0A516KEA4_9BACI</name>
<reference evidence="4 5" key="1">
    <citation type="submission" date="2019-07" db="EMBL/GenBank/DDBJ databases">
        <authorList>
            <person name="Li J."/>
        </authorList>
    </citation>
    <scope>NUCLEOTIDE SEQUENCE [LARGE SCALE GENOMIC DNA]</scope>
    <source>
        <strain evidence="4 5">TKL69</strain>
    </source>
</reference>
<evidence type="ECO:0000256" key="1">
    <source>
        <dbReference type="SAM" id="MobiDB-lite"/>
    </source>
</evidence>
<dbReference type="EMBL" id="CP041666">
    <property type="protein sequence ID" value="QDP39697.1"/>
    <property type="molecule type" value="Genomic_DNA"/>
</dbReference>
<dbReference type="PANTHER" id="PTHR34385">
    <property type="entry name" value="D-ALANYL-D-ALANINE CARBOXYPEPTIDASE"/>
    <property type="match status" value="1"/>
</dbReference>
<dbReference type="InterPro" id="IPR052179">
    <property type="entry name" value="DD-CPase-like"/>
</dbReference>
<dbReference type="PANTHER" id="PTHR34385:SF1">
    <property type="entry name" value="PEPTIDOGLYCAN L-ALANYL-D-GLUTAMATE ENDOPEPTIDASE CWLK"/>
    <property type="match status" value="1"/>
</dbReference>
<dbReference type="RefSeq" id="WP_143892532.1">
    <property type="nucleotide sequence ID" value="NZ_CP041666.1"/>
</dbReference>
<feature type="compositionally biased region" description="Basic and acidic residues" evidence="1">
    <location>
        <begin position="20"/>
        <end position="30"/>
    </location>
</feature>
<dbReference type="InterPro" id="IPR003709">
    <property type="entry name" value="VanY-like_core_dom"/>
</dbReference>
<evidence type="ECO:0000256" key="2">
    <source>
        <dbReference type="SAM" id="SignalP"/>
    </source>
</evidence>
<gene>
    <name evidence="4" type="ORF">FN924_05620</name>
</gene>
<evidence type="ECO:0000313" key="5">
    <source>
        <dbReference type="Proteomes" id="UP000315215"/>
    </source>
</evidence>
<proteinExistence type="predicted"/>
<accession>A0A516KEA4</accession>
<dbReference type="Pfam" id="PF02557">
    <property type="entry name" value="VanY"/>
    <property type="match status" value="1"/>
</dbReference>
<dbReference type="KEGG" id="aqt:FN924_05620"/>
<evidence type="ECO:0000259" key="3">
    <source>
        <dbReference type="Pfam" id="PF02557"/>
    </source>
</evidence>
<feature type="signal peptide" evidence="2">
    <location>
        <begin position="1"/>
        <end position="17"/>
    </location>
</feature>
<dbReference type="GO" id="GO:0006508">
    <property type="term" value="P:proteolysis"/>
    <property type="evidence" value="ECO:0007669"/>
    <property type="project" value="InterPro"/>
</dbReference>
<dbReference type="GO" id="GO:0008233">
    <property type="term" value="F:peptidase activity"/>
    <property type="evidence" value="ECO:0007669"/>
    <property type="project" value="InterPro"/>
</dbReference>
<dbReference type="Gene3D" id="3.30.1380.10">
    <property type="match status" value="1"/>
</dbReference>
<dbReference type="SUPFAM" id="SSF55166">
    <property type="entry name" value="Hedgehog/DD-peptidase"/>
    <property type="match status" value="1"/>
</dbReference>
<dbReference type="CDD" id="cd14852">
    <property type="entry name" value="LD-carboxypeptidase"/>
    <property type="match status" value="1"/>
</dbReference>
<dbReference type="AlphaFoldDB" id="A0A516KEA4"/>
<dbReference type="InterPro" id="IPR058193">
    <property type="entry name" value="VanY/YodJ_core_dom"/>
</dbReference>
<dbReference type="OrthoDB" id="9792074at2"/>
<evidence type="ECO:0000313" key="4">
    <source>
        <dbReference type="EMBL" id="QDP39697.1"/>
    </source>
</evidence>
<keyword evidence="2" id="KW-0732">Signal</keyword>
<feature type="domain" description="D-alanyl-D-alanine carboxypeptidase-like core" evidence="3">
    <location>
        <begin position="115"/>
        <end position="244"/>
    </location>
</feature>
<keyword evidence="5" id="KW-1185">Reference proteome</keyword>
<feature type="chain" id="PRO_5038423895" evidence="2">
    <location>
        <begin position="18"/>
        <end position="266"/>
    </location>
</feature>
<dbReference type="InterPro" id="IPR009045">
    <property type="entry name" value="Zn_M74/Hedgehog-like"/>
</dbReference>
<feature type="region of interest" description="Disordered" evidence="1">
    <location>
        <begin position="20"/>
        <end position="66"/>
    </location>
</feature>